<accession>A0A448X9I9</accession>
<dbReference type="Proteomes" id="UP000784294">
    <property type="component" value="Unassembled WGS sequence"/>
</dbReference>
<keyword evidence="2" id="KW-1185">Reference proteome</keyword>
<dbReference type="AlphaFoldDB" id="A0A448X9I9"/>
<gene>
    <name evidence="1" type="ORF">PXEA_LOCUS24839</name>
</gene>
<sequence>MAKCRVYSSNFAFTTQFVNLVAEALFACFLRIPSACVFDTNSNACATGLTGKSVHMERTSKRSSCSPTCPFIGPTE</sequence>
<dbReference type="EMBL" id="CAAALY010121930">
    <property type="protein sequence ID" value="VEL31399.1"/>
    <property type="molecule type" value="Genomic_DNA"/>
</dbReference>
<name>A0A448X9I9_9PLAT</name>
<organism evidence="1 2">
    <name type="scientific">Protopolystoma xenopodis</name>
    <dbReference type="NCBI Taxonomy" id="117903"/>
    <lineage>
        <taxon>Eukaryota</taxon>
        <taxon>Metazoa</taxon>
        <taxon>Spiralia</taxon>
        <taxon>Lophotrochozoa</taxon>
        <taxon>Platyhelminthes</taxon>
        <taxon>Monogenea</taxon>
        <taxon>Polyopisthocotylea</taxon>
        <taxon>Polystomatidea</taxon>
        <taxon>Polystomatidae</taxon>
        <taxon>Protopolystoma</taxon>
    </lineage>
</organism>
<protein>
    <submittedName>
        <fullName evidence="1">Uncharacterized protein</fullName>
    </submittedName>
</protein>
<proteinExistence type="predicted"/>
<reference evidence="1" key="1">
    <citation type="submission" date="2018-11" db="EMBL/GenBank/DDBJ databases">
        <authorList>
            <consortium name="Pathogen Informatics"/>
        </authorList>
    </citation>
    <scope>NUCLEOTIDE SEQUENCE</scope>
</reference>
<evidence type="ECO:0000313" key="2">
    <source>
        <dbReference type="Proteomes" id="UP000784294"/>
    </source>
</evidence>
<comment type="caution">
    <text evidence="1">The sequence shown here is derived from an EMBL/GenBank/DDBJ whole genome shotgun (WGS) entry which is preliminary data.</text>
</comment>
<evidence type="ECO:0000313" key="1">
    <source>
        <dbReference type="EMBL" id="VEL31399.1"/>
    </source>
</evidence>